<evidence type="ECO:0000259" key="2">
    <source>
        <dbReference type="PROSITE" id="PS50181"/>
    </source>
</evidence>
<dbReference type="Pfam" id="PF12937">
    <property type="entry name" value="F-box-like"/>
    <property type="match status" value="1"/>
</dbReference>
<dbReference type="EMBL" id="JAVHJL010000013">
    <property type="protein sequence ID" value="KAK6495217.1"/>
    <property type="molecule type" value="Genomic_DNA"/>
</dbReference>
<protein>
    <recommendedName>
        <fullName evidence="2">F-box domain-containing protein</fullName>
    </recommendedName>
</protein>
<evidence type="ECO:0000256" key="1">
    <source>
        <dbReference type="SAM" id="MobiDB-lite"/>
    </source>
</evidence>
<dbReference type="PROSITE" id="PS50181">
    <property type="entry name" value="FBOX"/>
    <property type="match status" value="1"/>
</dbReference>
<accession>A0AAV9VSP3</accession>
<dbReference type="Gene3D" id="1.20.1280.50">
    <property type="match status" value="1"/>
</dbReference>
<gene>
    <name evidence="3" type="ORF">TWF481_003243</name>
</gene>
<dbReference type="CDD" id="cd09917">
    <property type="entry name" value="F-box_SF"/>
    <property type="match status" value="1"/>
</dbReference>
<evidence type="ECO:0000313" key="3">
    <source>
        <dbReference type="EMBL" id="KAK6495217.1"/>
    </source>
</evidence>
<reference evidence="3 4" key="1">
    <citation type="submission" date="2023-08" db="EMBL/GenBank/DDBJ databases">
        <authorList>
            <person name="Palmer J.M."/>
        </authorList>
    </citation>
    <scope>NUCLEOTIDE SEQUENCE [LARGE SCALE GENOMIC DNA]</scope>
    <source>
        <strain evidence="3 4">TWF481</strain>
    </source>
</reference>
<sequence length="424" mass="48471">MARNLPTEILLQIFEAIDGPPRSDIPKVVLVCKRWRSLAEPLLYRRVEIDYGDADGGPNTEIRCTYKPKLPGGCSKIKPFKALFLKNAGSVRHIHILLDNIHAEVVDISNISELFEPIKYFQNATSLTCEGNGSNARCGGIWAFLDFVLNSLPQLRCLTISRFINMRFRPIKPSVESGEVKASRRVSGEGLGRLKEIRVFLEVGLSYQTHIDELFGKMVETFGPKATELVSELDVYLGSTTMRNKDVDTTTPQLPTWILDNLRRLKFTDAESIHAVPDLLRGDFKQLRWLNVEISSWDLWKAQLIKRRQISPKSDPPFPNLEIFGLTRVWAGRPDDDDDDESGESLDPLNTPQSEWPPSIIIENLKFFPKLTEFRISEAGIHVYEIERAFGGKVVYVGKDYLLECTRESEEGKWWLPPYYYYFP</sequence>
<feature type="region of interest" description="Disordered" evidence="1">
    <location>
        <begin position="335"/>
        <end position="355"/>
    </location>
</feature>
<dbReference type="Proteomes" id="UP001370758">
    <property type="component" value="Unassembled WGS sequence"/>
</dbReference>
<dbReference type="AlphaFoldDB" id="A0AAV9VSP3"/>
<feature type="compositionally biased region" description="Acidic residues" evidence="1">
    <location>
        <begin position="335"/>
        <end position="344"/>
    </location>
</feature>
<proteinExistence type="predicted"/>
<keyword evidence="4" id="KW-1185">Reference proteome</keyword>
<comment type="caution">
    <text evidence="3">The sequence shown here is derived from an EMBL/GenBank/DDBJ whole genome shotgun (WGS) entry which is preliminary data.</text>
</comment>
<feature type="domain" description="F-box" evidence="2">
    <location>
        <begin position="1"/>
        <end position="47"/>
    </location>
</feature>
<organism evidence="3 4">
    <name type="scientific">Arthrobotrys musiformis</name>
    <dbReference type="NCBI Taxonomy" id="47236"/>
    <lineage>
        <taxon>Eukaryota</taxon>
        <taxon>Fungi</taxon>
        <taxon>Dikarya</taxon>
        <taxon>Ascomycota</taxon>
        <taxon>Pezizomycotina</taxon>
        <taxon>Orbiliomycetes</taxon>
        <taxon>Orbiliales</taxon>
        <taxon>Orbiliaceae</taxon>
        <taxon>Arthrobotrys</taxon>
    </lineage>
</organism>
<dbReference type="InterPro" id="IPR036047">
    <property type="entry name" value="F-box-like_dom_sf"/>
</dbReference>
<name>A0AAV9VSP3_9PEZI</name>
<dbReference type="InterPro" id="IPR001810">
    <property type="entry name" value="F-box_dom"/>
</dbReference>
<evidence type="ECO:0000313" key="4">
    <source>
        <dbReference type="Proteomes" id="UP001370758"/>
    </source>
</evidence>
<dbReference type="SUPFAM" id="SSF81383">
    <property type="entry name" value="F-box domain"/>
    <property type="match status" value="1"/>
</dbReference>